<keyword evidence="3" id="KW-0472">Membrane</keyword>
<feature type="transmembrane region" description="Helical" evidence="3">
    <location>
        <begin position="12"/>
        <end position="36"/>
    </location>
</feature>
<comment type="caution">
    <text evidence="5">The sequence shown here is derived from an EMBL/GenBank/DDBJ whole genome shotgun (WGS) entry which is preliminary data.</text>
</comment>
<dbReference type="InterPro" id="IPR036366">
    <property type="entry name" value="PGBDSf"/>
</dbReference>
<evidence type="ECO:0000313" key="5">
    <source>
        <dbReference type="EMBL" id="MBB4958109.1"/>
    </source>
</evidence>
<keyword evidence="3" id="KW-1133">Transmembrane helix</keyword>
<keyword evidence="6" id="KW-1185">Reference proteome</keyword>
<reference evidence="5 6" key="1">
    <citation type="submission" date="2020-08" db="EMBL/GenBank/DDBJ databases">
        <title>Sequencing the genomes of 1000 actinobacteria strains.</title>
        <authorList>
            <person name="Klenk H.-P."/>
        </authorList>
    </citation>
    <scope>NUCLEOTIDE SEQUENCE [LARGE SCALE GENOMIC DNA]</scope>
    <source>
        <strain evidence="5 6">DSM 45886</strain>
    </source>
</reference>
<dbReference type="Gene3D" id="2.40.420.20">
    <property type="match status" value="1"/>
</dbReference>
<comment type="subcellular location">
    <subcellularLocation>
        <location evidence="1">Cell envelope</location>
    </subcellularLocation>
</comment>
<dbReference type="EMBL" id="JACHJW010000001">
    <property type="protein sequence ID" value="MBB4958109.1"/>
    <property type="molecule type" value="Genomic_DNA"/>
</dbReference>
<evidence type="ECO:0000256" key="2">
    <source>
        <dbReference type="ARBA" id="ARBA00023054"/>
    </source>
</evidence>
<accession>A0A7W7SNM1</accession>
<dbReference type="InterPro" id="IPR036365">
    <property type="entry name" value="PGBD-like_sf"/>
</dbReference>
<protein>
    <submittedName>
        <fullName evidence="5">Peptidoglycan hydrolase-like protein with peptidoglycan-binding domain</fullName>
    </submittedName>
</protein>
<organism evidence="5 6">
    <name type="scientific">Micromonospora polyrhachis</name>
    <dbReference type="NCBI Taxonomy" id="1282883"/>
    <lineage>
        <taxon>Bacteria</taxon>
        <taxon>Bacillati</taxon>
        <taxon>Actinomycetota</taxon>
        <taxon>Actinomycetes</taxon>
        <taxon>Micromonosporales</taxon>
        <taxon>Micromonosporaceae</taxon>
        <taxon>Micromonospora</taxon>
    </lineage>
</organism>
<dbReference type="Pfam" id="PF01471">
    <property type="entry name" value="PG_binding_1"/>
    <property type="match status" value="1"/>
</dbReference>
<evidence type="ECO:0000256" key="3">
    <source>
        <dbReference type="SAM" id="Phobius"/>
    </source>
</evidence>
<proteinExistence type="predicted"/>
<dbReference type="PANTHER" id="PTHR32347">
    <property type="entry name" value="EFFLUX SYSTEM COMPONENT YKNX-RELATED"/>
    <property type="match status" value="1"/>
</dbReference>
<dbReference type="SUPFAM" id="SSF47090">
    <property type="entry name" value="PGBD-like"/>
    <property type="match status" value="1"/>
</dbReference>
<feature type="domain" description="Peptidoglycan binding-like" evidence="4">
    <location>
        <begin position="129"/>
        <end position="177"/>
    </location>
</feature>
<dbReference type="GO" id="GO:0016787">
    <property type="term" value="F:hydrolase activity"/>
    <property type="evidence" value="ECO:0007669"/>
    <property type="project" value="UniProtKB-KW"/>
</dbReference>
<evidence type="ECO:0000313" key="6">
    <source>
        <dbReference type="Proteomes" id="UP000578819"/>
    </source>
</evidence>
<dbReference type="Proteomes" id="UP000578819">
    <property type="component" value="Unassembled WGS sequence"/>
</dbReference>
<dbReference type="GO" id="GO:0030313">
    <property type="term" value="C:cell envelope"/>
    <property type="evidence" value="ECO:0007669"/>
    <property type="project" value="UniProtKB-SubCell"/>
</dbReference>
<evidence type="ECO:0000259" key="4">
    <source>
        <dbReference type="Pfam" id="PF01471"/>
    </source>
</evidence>
<sequence length="360" mass="37261">MTGVTGRRRRRARVVAVAAAVATIGAAVAVATGFGWPESENADPTRGGLPPATAEVTRQTIVETRTESGELGYGDPIKVYGRLPGTVTALPAVGAKLDRGQVLYRVNDTPVVLLQGTIPAYRTLSTGVRGADVKQFEKNLHALGYRGFTVDETYSSSTASAVRKWQGDLGLRRTGTVESGRVAYATGAVRVDSLTAAVGEASQPGQAVLAYTGTTQVVTVELEMSDQRLARKGVGVEVTLPDGKAVPGKVSRILTTITPAEGQNAAKTTLRVTVSVDDQQALAALAQATVTVGFTAARQENVLTVPVAALLALAEGGYGLQVVEESATRIIAVQTGLFAGGRVEVSGSELTEGMTVGMPA</sequence>
<gene>
    <name evidence="5" type="ORF">FHR38_001842</name>
</gene>
<dbReference type="AlphaFoldDB" id="A0A7W7SNM1"/>
<dbReference type="PANTHER" id="PTHR32347:SF23">
    <property type="entry name" value="BLL5650 PROTEIN"/>
    <property type="match status" value="1"/>
</dbReference>
<dbReference type="InterPro" id="IPR002477">
    <property type="entry name" value="Peptidoglycan-bd-like"/>
</dbReference>
<evidence type="ECO:0000256" key="1">
    <source>
        <dbReference type="ARBA" id="ARBA00004196"/>
    </source>
</evidence>
<name>A0A7W7SNM1_9ACTN</name>
<dbReference type="RefSeq" id="WP_221448963.1">
    <property type="nucleotide sequence ID" value="NZ_JACHJW010000001.1"/>
</dbReference>
<dbReference type="Gene3D" id="1.10.101.10">
    <property type="entry name" value="PGBD-like superfamily/PGBD"/>
    <property type="match status" value="1"/>
</dbReference>
<keyword evidence="2" id="KW-0175">Coiled coil</keyword>
<dbReference type="InterPro" id="IPR050465">
    <property type="entry name" value="UPF0194_transport"/>
</dbReference>
<keyword evidence="3" id="KW-0812">Transmembrane</keyword>
<keyword evidence="5" id="KW-0378">Hydrolase</keyword>